<reference evidence="1" key="1">
    <citation type="submission" date="2022-06" db="EMBL/GenBank/DDBJ databases">
        <title>Uncovering the hologenomic basis of an extraordinary plant invasion.</title>
        <authorList>
            <person name="Bieker V.C."/>
            <person name="Martin M.D."/>
            <person name="Gilbert T."/>
            <person name="Hodgins K."/>
            <person name="Battlay P."/>
            <person name="Petersen B."/>
            <person name="Wilson J."/>
        </authorList>
    </citation>
    <scope>NUCLEOTIDE SEQUENCE</scope>
    <source>
        <strain evidence="1">AA19_3_7</strain>
        <tissue evidence="1">Leaf</tissue>
    </source>
</reference>
<sequence>MTTYFFSQSAWPPIPFGLHTVVTSERDVLPIPFSLSERQSSTVPPKHRAIQNQSKVDWSGANSSTIYVSHLWGFIKGVTEIPFNYPQIDYKNKGFCGSG</sequence>
<gene>
    <name evidence="1" type="ORF">M8C21_020630</name>
</gene>
<comment type="caution">
    <text evidence="1">The sequence shown here is derived from an EMBL/GenBank/DDBJ whole genome shotgun (WGS) entry which is preliminary data.</text>
</comment>
<evidence type="ECO:0000313" key="2">
    <source>
        <dbReference type="Proteomes" id="UP001206925"/>
    </source>
</evidence>
<proteinExistence type="predicted"/>
<organism evidence="1 2">
    <name type="scientific">Ambrosia artemisiifolia</name>
    <name type="common">Common ragweed</name>
    <dbReference type="NCBI Taxonomy" id="4212"/>
    <lineage>
        <taxon>Eukaryota</taxon>
        <taxon>Viridiplantae</taxon>
        <taxon>Streptophyta</taxon>
        <taxon>Embryophyta</taxon>
        <taxon>Tracheophyta</taxon>
        <taxon>Spermatophyta</taxon>
        <taxon>Magnoliopsida</taxon>
        <taxon>eudicotyledons</taxon>
        <taxon>Gunneridae</taxon>
        <taxon>Pentapetalae</taxon>
        <taxon>asterids</taxon>
        <taxon>campanulids</taxon>
        <taxon>Asterales</taxon>
        <taxon>Asteraceae</taxon>
        <taxon>Asteroideae</taxon>
        <taxon>Heliantheae alliance</taxon>
        <taxon>Heliantheae</taxon>
        <taxon>Ambrosia</taxon>
    </lineage>
</organism>
<evidence type="ECO:0000313" key="1">
    <source>
        <dbReference type="EMBL" id="KAI7753212.1"/>
    </source>
</evidence>
<accession>A0AAD5D4J3</accession>
<dbReference type="EMBL" id="JAMZMK010005508">
    <property type="protein sequence ID" value="KAI7753212.1"/>
    <property type="molecule type" value="Genomic_DNA"/>
</dbReference>
<protein>
    <submittedName>
        <fullName evidence="1">Uncharacterized protein</fullName>
    </submittedName>
</protein>
<dbReference type="AlphaFoldDB" id="A0AAD5D4J3"/>
<name>A0AAD5D4J3_AMBAR</name>
<dbReference type="Proteomes" id="UP001206925">
    <property type="component" value="Unassembled WGS sequence"/>
</dbReference>
<keyword evidence="2" id="KW-1185">Reference proteome</keyword>